<feature type="transmembrane region" description="Helical" evidence="1">
    <location>
        <begin position="41"/>
        <end position="60"/>
    </location>
</feature>
<name>A0A833QMV0_9POAL</name>
<keyword evidence="1" id="KW-1133">Transmembrane helix</keyword>
<keyword evidence="3" id="KW-1185">Reference proteome</keyword>
<dbReference type="AlphaFoldDB" id="A0A833QMV0"/>
<protein>
    <submittedName>
        <fullName evidence="2">Uncharacterized protein</fullName>
    </submittedName>
</protein>
<feature type="transmembrane region" description="Helical" evidence="1">
    <location>
        <begin position="281"/>
        <end position="298"/>
    </location>
</feature>
<feature type="transmembrane region" description="Helical" evidence="1">
    <location>
        <begin position="402"/>
        <end position="420"/>
    </location>
</feature>
<feature type="transmembrane region" description="Helical" evidence="1">
    <location>
        <begin position="356"/>
        <end position="382"/>
    </location>
</feature>
<reference evidence="2" key="1">
    <citation type="submission" date="2020-01" db="EMBL/GenBank/DDBJ databases">
        <title>Genome sequence of Kobresia littledalei, the first chromosome-level genome in the family Cyperaceae.</title>
        <authorList>
            <person name="Qu G."/>
        </authorList>
    </citation>
    <scope>NUCLEOTIDE SEQUENCE</scope>
    <source>
        <strain evidence="2">C.B.Clarke</strain>
        <tissue evidence="2">Leaf</tissue>
    </source>
</reference>
<feature type="transmembrane region" description="Helical" evidence="1">
    <location>
        <begin position="217"/>
        <end position="237"/>
    </location>
</feature>
<accession>A0A833QMV0</accession>
<keyword evidence="1" id="KW-0472">Membrane</keyword>
<feature type="transmembrane region" description="Helical" evidence="1">
    <location>
        <begin position="72"/>
        <end position="94"/>
    </location>
</feature>
<keyword evidence="1" id="KW-0812">Transmembrane</keyword>
<evidence type="ECO:0000256" key="1">
    <source>
        <dbReference type="SAM" id="Phobius"/>
    </source>
</evidence>
<feature type="transmembrane region" description="Helical" evidence="1">
    <location>
        <begin position="257"/>
        <end position="274"/>
    </location>
</feature>
<feature type="transmembrane region" description="Helical" evidence="1">
    <location>
        <begin position="114"/>
        <end position="134"/>
    </location>
</feature>
<gene>
    <name evidence="2" type="ORF">FCM35_KLT13677</name>
</gene>
<dbReference type="Proteomes" id="UP000623129">
    <property type="component" value="Unassembled WGS sequence"/>
</dbReference>
<dbReference type="OrthoDB" id="685179at2759"/>
<dbReference type="EMBL" id="SWLB01000025">
    <property type="protein sequence ID" value="KAF3322536.1"/>
    <property type="molecule type" value="Genomic_DNA"/>
</dbReference>
<proteinExistence type="predicted"/>
<feature type="transmembrane region" description="Helical" evidence="1">
    <location>
        <begin position="186"/>
        <end position="205"/>
    </location>
</feature>
<feature type="transmembrane region" description="Helical" evidence="1">
    <location>
        <begin position="139"/>
        <end position="158"/>
    </location>
</feature>
<feature type="transmembrane region" description="Helical" evidence="1">
    <location>
        <begin position="325"/>
        <end position="344"/>
    </location>
</feature>
<evidence type="ECO:0000313" key="3">
    <source>
        <dbReference type="Proteomes" id="UP000623129"/>
    </source>
</evidence>
<sequence>MDTPQDGLHHRAISGTVDNMTGTTHDDQAGNVYPPGHAKRLTTYAKTAILITFGLIVAFYTTKLDTEENKMFILASFTSLMFALLFELVLFMLIGCVESPDPNCFRCRYEETLYISIYGSNSLKMLTAFFLLLLCTFRYAYLAVFLILALLVISILFYQGSTLQHTTSIKKYREIHDSDLNHFSELSSAVVLMLFSGLSSIVFSSSDLRRNNDQMKVTECFLFVILVMSLLLMLFTSVPPAVQYERTRARMVRVVKFLFYTLVSILTLVGLMAAGEVLQGLVVFSTFAHIIGATYWLVTELLYEHPDPDQEQGQAESVAIAKMELQPGAMVLATGVFPVLMVVYSKNVDNCKPHNWGYFLKLAVCMISLCSTFISCLSKMVIFSHNLKSPSWKTAKRILDNIMYISLFVALVSTIVLAFSKRP</sequence>
<organism evidence="2 3">
    <name type="scientific">Carex littledalei</name>
    <dbReference type="NCBI Taxonomy" id="544730"/>
    <lineage>
        <taxon>Eukaryota</taxon>
        <taxon>Viridiplantae</taxon>
        <taxon>Streptophyta</taxon>
        <taxon>Embryophyta</taxon>
        <taxon>Tracheophyta</taxon>
        <taxon>Spermatophyta</taxon>
        <taxon>Magnoliopsida</taxon>
        <taxon>Liliopsida</taxon>
        <taxon>Poales</taxon>
        <taxon>Cyperaceae</taxon>
        <taxon>Cyperoideae</taxon>
        <taxon>Cariceae</taxon>
        <taxon>Carex</taxon>
        <taxon>Carex subgen. Euthyceras</taxon>
    </lineage>
</organism>
<evidence type="ECO:0000313" key="2">
    <source>
        <dbReference type="EMBL" id="KAF3322536.1"/>
    </source>
</evidence>
<comment type="caution">
    <text evidence="2">The sequence shown here is derived from an EMBL/GenBank/DDBJ whole genome shotgun (WGS) entry which is preliminary data.</text>
</comment>